<dbReference type="PANTHER" id="PTHR35529">
    <property type="entry name" value="MANGANESE EFFLUX PUMP MNTP-RELATED"/>
    <property type="match status" value="1"/>
</dbReference>
<comment type="caution">
    <text evidence="6">The sequence shown here is derived from an EMBL/GenBank/DDBJ whole genome shotgun (WGS) entry which is preliminary data.</text>
</comment>
<keyword evidence="4 5" id="KW-0472">Membrane</keyword>
<feature type="transmembrane region" description="Helical" evidence="5">
    <location>
        <begin position="161"/>
        <end position="181"/>
    </location>
</feature>
<reference evidence="6" key="1">
    <citation type="submission" date="2022-08" db="EMBL/GenBank/DDBJ databases">
        <title>Novel Bdellovibrio Species Isolated from Svalbard: Designation Bdellovibrio svalbardensis.</title>
        <authorList>
            <person name="Mitchell R.J."/>
            <person name="Choi S.Y."/>
        </authorList>
    </citation>
    <scope>NUCLEOTIDE SEQUENCE</scope>
    <source>
        <strain evidence="6">PAP01</strain>
    </source>
</reference>
<feature type="transmembrane region" description="Helical" evidence="5">
    <location>
        <begin position="6"/>
        <end position="24"/>
    </location>
</feature>
<organism evidence="6 7">
    <name type="scientific">Bdellovibrio svalbardensis</name>
    <dbReference type="NCBI Taxonomy" id="2972972"/>
    <lineage>
        <taxon>Bacteria</taxon>
        <taxon>Pseudomonadati</taxon>
        <taxon>Bdellovibrionota</taxon>
        <taxon>Bdellovibrionia</taxon>
        <taxon>Bdellovibrionales</taxon>
        <taxon>Pseudobdellovibrionaceae</taxon>
        <taxon>Bdellovibrio</taxon>
    </lineage>
</organism>
<dbReference type="EMBL" id="JANRMI010000002">
    <property type="protein sequence ID" value="MDG0815920.1"/>
    <property type="molecule type" value="Genomic_DNA"/>
</dbReference>
<sequence>MLLEVLVLGLVLSADSFSAALAMGSRPFTKNDALKFALSSGGAELIATLVGFLAGSHIISMISSIDHWIAFGLLAAVAIHMAMEGIEGLRHPHKEAEEVDFHSFTKVLIVSFATSLDAFGVGVTLGVANKPIIPFLASIGLWAFVATLVGLYLAKRLSDKMGPIFTLVAAAILGFLSIQMLKI</sequence>
<dbReference type="Proteomes" id="UP001152321">
    <property type="component" value="Unassembled WGS sequence"/>
</dbReference>
<feature type="transmembrane region" description="Helical" evidence="5">
    <location>
        <begin position="107"/>
        <end position="126"/>
    </location>
</feature>
<keyword evidence="7" id="KW-1185">Reference proteome</keyword>
<protein>
    <submittedName>
        <fullName evidence="6">Manganese efflux pump MntP family protein</fullName>
    </submittedName>
</protein>
<keyword evidence="2 5" id="KW-0812">Transmembrane</keyword>
<evidence type="ECO:0000313" key="6">
    <source>
        <dbReference type="EMBL" id="MDG0815920.1"/>
    </source>
</evidence>
<proteinExistence type="predicted"/>
<dbReference type="PANTHER" id="PTHR35529:SF1">
    <property type="entry name" value="MANGANESE EFFLUX PUMP MNTP-RELATED"/>
    <property type="match status" value="1"/>
</dbReference>
<evidence type="ECO:0000256" key="1">
    <source>
        <dbReference type="ARBA" id="ARBA00022475"/>
    </source>
</evidence>
<dbReference type="InterPro" id="IPR003810">
    <property type="entry name" value="Mntp/YtaF"/>
</dbReference>
<name>A0ABT6DGG0_9BACT</name>
<evidence type="ECO:0000256" key="3">
    <source>
        <dbReference type="ARBA" id="ARBA00022989"/>
    </source>
</evidence>
<feature type="transmembrane region" description="Helical" evidence="5">
    <location>
        <begin position="132"/>
        <end position="154"/>
    </location>
</feature>
<dbReference type="Pfam" id="PF02659">
    <property type="entry name" value="Mntp"/>
    <property type="match status" value="1"/>
</dbReference>
<keyword evidence="1" id="KW-1003">Cell membrane</keyword>
<evidence type="ECO:0000256" key="2">
    <source>
        <dbReference type="ARBA" id="ARBA00022692"/>
    </source>
</evidence>
<feature type="transmembrane region" description="Helical" evidence="5">
    <location>
        <begin position="36"/>
        <end position="62"/>
    </location>
</feature>
<evidence type="ECO:0000256" key="4">
    <source>
        <dbReference type="ARBA" id="ARBA00023136"/>
    </source>
</evidence>
<dbReference type="RefSeq" id="WP_277577398.1">
    <property type="nucleotide sequence ID" value="NZ_JANRMI010000002.1"/>
</dbReference>
<dbReference type="SUPFAM" id="SSF82866">
    <property type="entry name" value="Multidrug efflux transporter AcrB transmembrane domain"/>
    <property type="match status" value="1"/>
</dbReference>
<keyword evidence="3 5" id="KW-1133">Transmembrane helix</keyword>
<accession>A0ABT6DGG0</accession>
<evidence type="ECO:0000313" key="7">
    <source>
        <dbReference type="Proteomes" id="UP001152321"/>
    </source>
</evidence>
<evidence type="ECO:0000256" key="5">
    <source>
        <dbReference type="SAM" id="Phobius"/>
    </source>
</evidence>
<feature type="transmembrane region" description="Helical" evidence="5">
    <location>
        <begin position="68"/>
        <end position="86"/>
    </location>
</feature>
<gene>
    <name evidence="6" type="ORF">NWE73_06075</name>
</gene>